<evidence type="ECO:0000256" key="1">
    <source>
        <dbReference type="SAM" id="Phobius"/>
    </source>
</evidence>
<dbReference type="Pfam" id="PF12158">
    <property type="entry name" value="DUF3592"/>
    <property type="match status" value="2"/>
</dbReference>
<proteinExistence type="predicted"/>
<sequence length="563" mass="63838">MGIFKNYHNSSRDQKQLGGCGGVAFGLFWTAFSSIFVIVGLYASFSGVKQSQWPTAECALQEFSIDAKRNADPPFQPKVHFTYQWNGQEYSSSKVWADKQGEDDYQDLTDLLEAHRNEELTTCFVNPDNPSEAVLLHEEESIWFGIAFALFGLFFVLIGVGILVTSLRGSKSKKQALSSKKNEEAGKAILIPFFGIFALAGLAVLIFFVLPMWQKYLSAKSWEPTSATVIWSTVRSHSDSDGTTYSPDIFYRYQYNGHTYQSNSVGLMGGSSSGRDSKQELVNAYPRKHEFTCFVNPNNPYQALIQRDIGWWAAFTLFPLPFIAVGFGGLIYTFKKQKSKKTKVSHANAKHFHQTTSAHSQEFRPTKKRLGWILGAFLIAAFWNGIVSVFFLDVWNTWQKGDPDWFLTLFLTPFVLVGLGMILHFFYRIMAACNAAPTLTLKPASITLDTPARLYWKTLRGEHKVAQFQIYLIGEEEARYQRGTNTVTDTSIFHESLLTETSDPRKIRRGEIEIILPQDTMPSWEGSNNAIKWYLRVRGDIKLWPDIKDDYLITVLPPHTPES</sequence>
<name>A0ABW4ZC56_9BACT</name>
<gene>
    <name evidence="3" type="ORF">ACFSW8_11855</name>
</gene>
<keyword evidence="4" id="KW-1185">Reference proteome</keyword>
<feature type="domain" description="DUF3592" evidence="2">
    <location>
        <begin position="225"/>
        <end position="309"/>
    </location>
</feature>
<accession>A0ABW4ZC56</accession>
<evidence type="ECO:0000313" key="3">
    <source>
        <dbReference type="EMBL" id="MFD2159598.1"/>
    </source>
</evidence>
<keyword evidence="1" id="KW-0472">Membrane</keyword>
<feature type="transmembrane region" description="Helical" evidence="1">
    <location>
        <begin position="370"/>
        <end position="393"/>
    </location>
</feature>
<feature type="transmembrane region" description="Helical" evidence="1">
    <location>
        <begin position="309"/>
        <end position="334"/>
    </location>
</feature>
<protein>
    <submittedName>
        <fullName evidence="3">DUF3592 domain-containing protein</fullName>
    </submittedName>
</protein>
<feature type="transmembrane region" description="Helical" evidence="1">
    <location>
        <begin position="21"/>
        <end position="45"/>
    </location>
</feature>
<feature type="transmembrane region" description="Helical" evidence="1">
    <location>
        <begin position="142"/>
        <end position="167"/>
    </location>
</feature>
<feature type="transmembrane region" description="Helical" evidence="1">
    <location>
        <begin position="188"/>
        <end position="213"/>
    </location>
</feature>
<comment type="caution">
    <text evidence="3">The sequence shown here is derived from an EMBL/GenBank/DDBJ whole genome shotgun (WGS) entry which is preliminary data.</text>
</comment>
<evidence type="ECO:0000259" key="2">
    <source>
        <dbReference type="Pfam" id="PF12158"/>
    </source>
</evidence>
<keyword evidence="1" id="KW-1133">Transmembrane helix</keyword>
<dbReference type="RefSeq" id="WP_377087586.1">
    <property type="nucleotide sequence ID" value="NZ_JBHSJL010000014.1"/>
</dbReference>
<reference evidence="4" key="1">
    <citation type="journal article" date="2019" name="Int. J. Syst. Evol. Microbiol.">
        <title>The Global Catalogue of Microorganisms (GCM) 10K type strain sequencing project: providing services to taxonomists for standard genome sequencing and annotation.</title>
        <authorList>
            <consortium name="The Broad Institute Genomics Platform"/>
            <consortium name="The Broad Institute Genome Sequencing Center for Infectious Disease"/>
            <person name="Wu L."/>
            <person name="Ma J."/>
        </authorList>
    </citation>
    <scope>NUCLEOTIDE SEQUENCE [LARGE SCALE GENOMIC DNA]</scope>
    <source>
        <strain evidence="4">CCUG 57942</strain>
    </source>
</reference>
<dbReference type="EMBL" id="JBHUJB010000047">
    <property type="protein sequence ID" value="MFD2159598.1"/>
    <property type="molecule type" value="Genomic_DNA"/>
</dbReference>
<dbReference type="InterPro" id="IPR021994">
    <property type="entry name" value="DUF3592"/>
</dbReference>
<evidence type="ECO:0000313" key="4">
    <source>
        <dbReference type="Proteomes" id="UP001597389"/>
    </source>
</evidence>
<keyword evidence="1" id="KW-0812">Transmembrane</keyword>
<dbReference type="Proteomes" id="UP001597389">
    <property type="component" value="Unassembled WGS sequence"/>
</dbReference>
<organism evidence="3 4">
    <name type="scientific">Rubritalea tangerina</name>
    <dbReference type="NCBI Taxonomy" id="430798"/>
    <lineage>
        <taxon>Bacteria</taxon>
        <taxon>Pseudomonadati</taxon>
        <taxon>Verrucomicrobiota</taxon>
        <taxon>Verrucomicrobiia</taxon>
        <taxon>Verrucomicrobiales</taxon>
        <taxon>Rubritaleaceae</taxon>
        <taxon>Rubritalea</taxon>
    </lineage>
</organism>
<feature type="transmembrane region" description="Helical" evidence="1">
    <location>
        <begin position="405"/>
        <end position="427"/>
    </location>
</feature>
<feature type="domain" description="DUF3592" evidence="2">
    <location>
        <begin position="64"/>
        <end position="137"/>
    </location>
</feature>